<reference evidence="5 6" key="1">
    <citation type="submission" date="2017-06" db="EMBL/GenBank/DDBJ databases">
        <authorList>
            <person name="Kim H.J."/>
            <person name="Triplett B.A."/>
        </authorList>
    </citation>
    <scope>NUCLEOTIDE SEQUENCE [LARGE SCALE GENOMIC DNA]</scope>
    <source>
        <strain evidence="5 6">B29T1</strain>
    </source>
</reference>
<proteinExistence type="predicted"/>
<evidence type="ECO:0000313" key="6">
    <source>
        <dbReference type="Proteomes" id="UP000197065"/>
    </source>
</evidence>
<dbReference type="GO" id="GO:0003700">
    <property type="term" value="F:DNA-binding transcription factor activity"/>
    <property type="evidence" value="ECO:0007669"/>
    <property type="project" value="InterPro"/>
</dbReference>
<sequence length="148" mass="16594">MDAAFSIGDLAARTGTKVETIRYYEKSGLMPPVARTAGGHRAYNKGHLDRLAFIRHSRELGFPLESVRTLLALSDRPDQSCAEVDKVAHNHLRAVRDRIARLRSLETELVRMIEDGRHGQVGDCRVIEVLADQSHAHCLHDHHDGKDL</sequence>
<dbReference type="SUPFAM" id="SSF46955">
    <property type="entry name" value="Putative DNA-binding domain"/>
    <property type="match status" value="1"/>
</dbReference>
<keyword evidence="1" id="KW-0805">Transcription regulation</keyword>
<dbReference type="PRINTS" id="PR00040">
    <property type="entry name" value="HTHMERR"/>
</dbReference>
<dbReference type="SMART" id="SM00422">
    <property type="entry name" value="HTH_MERR"/>
    <property type="match status" value="1"/>
</dbReference>
<dbReference type="InterPro" id="IPR000551">
    <property type="entry name" value="MerR-type_HTH_dom"/>
</dbReference>
<dbReference type="PANTHER" id="PTHR30204:SF92">
    <property type="entry name" value="HTH-TYPE TRANSCRIPTIONAL REGULATOR ZNTR"/>
    <property type="match status" value="1"/>
</dbReference>
<name>A0A212R6U9_9PROT</name>
<dbReference type="RefSeq" id="WP_088561347.1">
    <property type="nucleotide sequence ID" value="NZ_FYEH01000006.1"/>
</dbReference>
<evidence type="ECO:0000256" key="1">
    <source>
        <dbReference type="ARBA" id="ARBA00023015"/>
    </source>
</evidence>
<evidence type="ECO:0000256" key="3">
    <source>
        <dbReference type="ARBA" id="ARBA00023163"/>
    </source>
</evidence>
<feature type="domain" description="HTH merR-type" evidence="4">
    <location>
        <begin position="4"/>
        <end position="73"/>
    </location>
</feature>
<accession>A0A212R6U9</accession>
<dbReference type="Pfam" id="PF09278">
    <property type="entry name" value="MerR-DNA-bind"/>
    <property type="match status" value="1"/>
</dbReference>
<dbReference type="Gene3D" id="1.10.1660.10">
    <property type="match status" value="1"/>
</dbReference>
<evidence type="ECO:0000259" key="4">
    <source>
        <dbReference type="PROSITE" id="PS50937"/>
    </source>
</evidence>
<dbReference type="InterPro" id="IPR047057">
    <property type="entry name" value="MerR_fam"/>
</dbReference>
<dbReference type="PANTHER" id="PTHR30204">
    <property type="entry name" value="REDOX-CYCLING DRUG-SENSING TRANSCRIPTIONAL ACTIVATOR SOXR"/>
    <property type="match status" value="1"/>
</dbReference>
<keyword evidence="6" id="KW-1185">Reference proteome</keyword>
<dbReference type="CDD" id="cd04785">
    <property type="entry name" value="HTH_CadR-PbrR-like"/>
    <property type="match status" value="1"/>
</dbReference>
<dbReference type="GO" id="GO:0003677">
    <property type="term" value="F:DNA binding"/>
    <property type="evidence" value="ECO:0007669"/>
    <property type="project" value="UniProtKB-KW"/>
</dbReference>
<gene>
    <name evidence="5" type="ORF">SAMN07250955_10635</name>
</gene>
<dbReference type="Proteomes" id="UP000197065">
    <property type="component" value="Unassembled WGS sequence"/>
</dbReference>
<dbReference type="Pfam" id="PF00376">
    <property type="entry name" value="MerR"/>
    <property type="match status" value="1"/>
</dbReference>
<dbReference type="OrthoDB" id="9802944at2"/>
<dbReference type="InterPro" id="IPR009061">
    <property type="entry name" value="DNA-bd_dom_put_sf"/>
</dbReference>
<dbReference type="InterPro" id="IPR015358">
    <property type="entry name" value="Tscrpt_reg_MerR_DNA-bd"/>
</dbReference>
<dbReference type="PROSITE" id="PS50937">
    <property type="entry name" value="HTH_MERR_2"/>
    <property type="match status" value="1"/>
</dbReference>
<dbReference type="AlphaFoldDB" id="A0A212R6U9"/>
<dbReference type="EMBL" id="FYEH01000006">
    <property type="protein sequence ID" value="SNB67743.1"/>
    <property type="molecule type" value="Genomic_DNA"/>
</dbReference>
<protein>
    <submittedName>
        <fullName evidence="5">DNA-binding transcriptional regulator, MerR family</fullName>
    </submittedName>
</protein>
<keyword evidence="3" id="KW-0804">Transcription</keyword>
<evidence type="ECO:0000256" key="2">
    <source>
        <dbReference type="ARBA" id="ARBA00023125"/>
    </source>
</evidence>
<organism evidence="5 6">
    <name type="scientific">Arboricoccus pini</name>
    <dbReference type="NCBI Taxonomy" id="1963835"/>
    <lineage>
        <taxon>Bacteria</taxon>
        <taxon>Pseudomonadati</taxon>
        <taxon>Pseudomonadota</taxon>
        <taxon>Alphaproteobacteria</taxon>
        <taxon>Geminicoccales</taxon>
        <taxon>Geminicoccaceae</taxon>
        <taxon>Arboricoccus</taxon>
    </lineage>
</organism>
<evidence type="ECO:0000313" key="5">
    <source>
        <dbReference type="EMBL" id="SNB67743.1"/>
    </source>
</evidence>
<keyword evidence="2 5" id="KW-0238">DNA-binding</keyword>